<dbReference type="AlphaFoldDB" id="A0A9D4LQV6"/>
<reference evidence="2" key="2">
    <citation type="submission" date="2020-11" db="EMBL/GenBank/DDBJ databases">
        <authorList>
            <person name="McCartney M.A."/>
            <person name="Auch B."/>
            <person name="Kono T."/>
            <person name="Mallez S."/>
            <person name="Becker A."/>
            <person name="Gohl D.M."/>
            <person name="Silverstein K.A.T."/>
            <person name="Koren S."/>
            <person name="Bechman K.B."/>
            <person name="Herman A."/>
            <person name="Abrahante J.E."/>
            <person name="Garbe J."/>
        </authorList>
    </citation>
    <scope>NUCLEOTIDE SEQUENCE</scope>
    <source>
        <strain evidence="2">Duluth1</strain>
        <tissue evidence="2">Whole animal</tissue>
    </source>
</reference>
<name>A0A9D4LQV6_DREPO</name>
<keyword evidence="3" id="KW-1185">Reference proteome</keyword>
<feature type="compositionally biased region" description="Basic and acidic residues" evidence="1">
    <location>
        <begin position="36"/>
        <end position="52"/>
    </location>
</feature>
<sequence length="123" mass="14389">MPTIRKCACAWTRNKKEEVERPTTHERKIAASVPVHEQEKGRGRATNNKREGNWFSDQAECINQHNAPDHNRIAQKTNEFTDCYKRERTEKKRSKLLSSYSQYFSRIPVPVCSKLGLPRNKFV</sequence>
<reference evidence="2" key="1">
    <citation type="journal article" date="2019" name="bioRxiv">
        <title>The Genome of the Zebra Mussel, Dreissena polymorpha: A Resource for Invasive Species Research.</title>
        <authorList>
            <person name="McCartney M.A."/>
            <person name="Auch B."/>
            <person name="Kono T."/>
            <person name="Mallez S."/>
            <person name="Zhang Y."/>
            <person name="Obille A."/>
            <person name="Becker A."/>
            <person name="Abrahante J.E."/>
            <person name="Garbe J."/>
            <person name="Badalamenti J.P."/>
            <person name="Herman A."/>
            <person name="Mangelson H."/>
            <person name="Liachko I."/>
            <person name="Sullivan S."/>
            <person name="Sone E.D."/>
            <person name="Koren S."/>
            <person name="Silverstein K.A.T."/>
            <person name="Beckman K.B."/>
            <person name="Gohl D.M."/>
        </authorList>
    </citation>
    <scope>NUCLEOTIDE SEQUENCE</scope>
    <source>
        <strain evidence="2">Duluth1</strain>
        <tissue evidence="2">Whole animal</tissue>
    </source>
</reference>
<evidence type="ECO:0000256" key="1">
    <source>
        <dbReference type="SAM" id="MobiDB-lite"/>
    </source>
</evidence>
<evidence type="ECO:0000313" key="2">
    <source>
        <dbReference type="EMBL" id="KAH3861221.1"/>
    </source>
</evidence>
<feature type="region of interest" description="Disordered" evidence="1">
    <location>
        <begin position="16"/>
        <end position="52"/>
    </location>
</feature>
<dbReference type="EMBL" id="JAIWYP010000002">
    <property type="protein sequence ID" value="KAH3861221.1"/>
    <property type="molecule type" value="Genomic_DNA"/>
</dbReference>
<comment type="caution">
    <text evidence="2">The sequence shown here is derived from an EMBL/GenBank/DDBJ whole genome shotgun (WGS) entry which is preliminary data.</text>
</comment>
<gene>
    <name evidence="2" type="ORF">DPMN_024148</name>
</gene>
<organism evidence="2 3">
    <name type="scientific">Dreissena polymorpha</name>
    <name type="common">Zebra mussel</name>
    <name type="synonym">Mytilus polymorpha</name>
    <dbReference type="NCBI Taxonomy" id="45954"/>
    <lineage>
        <taxon>Eukaryota</taxon>
        <taxon>Metazoa</taxon>
        <taxon>Spiralia</taxon>
        <taxon>Lophotrochozoa</taxon>
        <taxon>Mollusca</taxon>
        <taxon>Bivalvia</taxon>
        <taxon>Autobranchia</taxon>
        <taxon>Heteroconchia</taxon>
        <taxon>Euheterodonta</taxon>
        <taxon>Imparidentia</taxon>
        <taxon>Neoheterodontei</taxon>
        <taxon>Myida</taxon>
        <taxon>Dreissenoidea</taxon>
        <taxon>Dreissenidae</taxon>
        <taxon>Dreissena</taxon>
    </lineage>
</organism>
<protein>
    <submittedName>
        <fullName evidence="2">Uncharacterized protein</fullName>
    </submittedName>
</protein>
<feature type="compositionally biased region" description="Basic and acidic residues" evidence="1">
    <location>
        <begin position="16"/>
        <end position="29"/>
    </location>
</feature>
<proteinExistence type="predicted"/>
<accession>A0A9D4LQV6</accession>
<evidence type="ECO:0000313" key="3">
    <source>
        <dbReference type="Proteomes" id="UP000828390"/>
    </source>
</evidence>
<dbReference type="Proteomes" id="UP000828390">
    <property type="component" value="Unassembled WGS sequence"/>
</dbReference>